<reference evidence="2" key="2">
    <citation type="journal article" date="2007" name="Science">
        <title>Draft genome sequence of the sexually transmitted pathogen Trichomonas vaginalis.</title>
        <authorList>
            <person name="Carlton J.M."/>
            <person name="Hirt R.P."/>
            <person name="Silva J.C."/>
            <person name="Delcher A.L."/>
            <person name="Schatz M."/>
            <person name="Zhao Q."/>
            <person name="Wortman J.R."/>
            <person name="Bidwell S.L."/>
            <person name="Alsmark U.C.M."/>
            <person name="Besteiro S."/>
            <person name="Sicheritz-Ponten T."/>
            <person name="Noel C.J."/>
            <person name="Dacks J.B."/>
            <person name="Foster P.G."/>
            <person name="Simillion C."/>
            <person name="Van de Peer Y."/>
            <person name="Miranda-Saavedra D."/>
            <person name="Barton G.J."/>
            <person name="Westrop G.D."/>
            <person name="Mueller S."/>
            <person name="Dessi D."/>
            <person name="Fiori P.L."/>
            <person name="Ren Q."/>
            <person name="Paulsen I."/>
            <person name="Zhang H."/>
            <person name="Bastida-Corcuera F.D."/>
            <person name="Simoes-Barbosa A."/>
            <person name="Brown M.T."/>
            <person name="Hayes R.D."/>
            <person name="Mukherjee M."/>
            <person name="Okumura C.Y."/>
            <person name="Schneider R."/>
            <person name="Smith A.J."/>
            <person name="Vanacova S."/>
            <person name="Villalvazo M."/>
            <person name="Haas B.J."/>
            <person name="Pertea M."/>
            <person name="Feldblyum T.V."/>
            <person name="Utterback T.R."/>
            <person name="Shu C.L."/>
            <person name="Osoegawa K."/>
            <person name="de Jong P.J."/>
            <person name="Hrdy I."/>
            <person name="Horvathova L."/>
            <person name="Zubacova Z."/>
            <person name="Dolezal P."/>
            <person name="Malik S.B."/>
            <person name="Logsdon J.M. Jr."/>
            <person name="Henze K."/>
            <person name="Gupta A."/>
            <person name="Wang C.C."/>
            <person name="Dunne R.L."/>
            <person name="Upcroft J.A."/>
            <person name="Upcroft P."/>
            <person name="White O."/>
            <person name="Salzberg S.L."/>
            <person name="Tang P."/>
            <person name="Chiu C.-H."/>
            <person name="Lee Y.-S."/>
            <person name="Embley T.M."/>
            <person name="Coombs G.H."/>
            <person name="Mottram J.C."/>
            <person name="Tachezy J."/>
            <person name="Fraser-Liggett C.M."/>
            <person name="Johnson P.J."/>
        </authorList>
    </citation>
    <scope>NUCLEOTIDE SEQUENCE [LARGE SCALE GENOMIC DNA]</scope>
    <source>
        <strain evidence="2">G3</strain>
    </source>
</reference>
<dbReference type="SUPFAM" id="SSF54518">
    <property type="entry name" value="Tubby C-terminal domain-like"/>
    <property type="match status" value="1"/>
</dbReference>
<feature type="compositionally biased region" description="Low complexity" evidence="1">
    <location>
        <begin position="75"/>
        <end position="84"/>
    </location>
</feature>
<reference evidence="2" key="1">
    <citation type="submission" date="2006-10" db="EMBL/GenBank/DDBJ databases">
        <authorList>
            <person name="Amadeo P."/>
            <person name="Zhao Q."/>
            <person name="Wortman J."/>
            <person name="Fraser-Liggett C."/>
            <person name="Carlton J."/>
        </authorList>
    </citation>
    <scope>NUCLEOTIDE SEQUENCE</scope>
    <source>
        <strain evidence="2">G3</strain>
    </source>
</reference>
<evidence type="ECO:0000256" key="1">
    <source>
        <dbReference type="SAM" id="MobiDB-lite"/>
    </source>
</evidence>
<evidence type="ECO:0000313" key="2">
    <source>
        <dbReference type="EMBL" id="EAX94591.1"/>
    </source>
</evidence>
<evidence type="ECO:0000313" key="3">
    <source>
        <dbReference type="Proteomes" id="UP000001542"/>
    </source>
</evidence>
<name>A2FKH9_TRIV3</name>
<dbReference type="Proteomes" id="UP000001542">
    <property type="component" value="Unassembled WGS sequence"/>
</dbReference>
<sequence length="359" mass="41278">MDGSSDSSDDDLIIISNKPQNTRNTGRRTRPARRGNTNTQNSPPQNRITPFVLDDSSESEEESQQPLPQREQKEQNQQQNSPQNDAIPKTFVLSDDQESENSYSHPDRLENSPKIETKKEIISPIEHENEIHSEMELESQPKHHSEKKMVKKKKKCLRSEYVQKLLSRPSTIYRVHRYKIRGISQRLIYQVFKKNEVLYTAKGKSVVVSLLRIQKGEEAHLSSPQFDATIKIEGWLEKKFQLYTGDGESSEPIMVIDMHPGSASTTRFTNLIYCADENLQQMMPIKSREPIYNETKGTWQLDFLGKFVLRSVKNAIIDGKGHSRLLTIRKIANEDLELETTVEMDPLYILNFGIAAFMV</sequence>
<proteinExistence type="predicted"/>
<dbReference type="AlphaFoldDB" id="A2FKH9"/>
<dbReference type="KEGG" id="tva:4752328"/>
<dbReference type="InterPro" id="IPR025659">
    <property type="entry name" value="Tubby-like_C"/>
</dbReference>
<dbReference type="OrthoDB" id="10662459at2759"/>
<keyword evidence="3" id="KW-1185">Reference proteome</keyword>
<dbReference type="VEuPathDB" id="TrichDB:TVAG_134980"/>
<accession>A2FKH9</accession>
<dbReference type="InParanoid" id="A2FKH9"/>
<dbReference type="RefSeq" id="XP_001307521.1">
    <property type="nucleotide sequence ID" value="XM_001307520.1"/>
</dbReference>
<protein>
    <submittedName>
        <fullName evidence="2">Uncharacterized protein</fullName>
    </submittedName>
</protein>
<dbReference type="VEuPathDB" id="TrichDB:TVAGG3_0075090"/>
<feature type="compositionally biased region" description="Low complexity" evidence="1">
    <location>
        <begin position="13"/>
        <end position="24"/>
    </location>
</feature>
<dbReference type="Gene3D" id="3.20.90.10">
    <property type="entry name" value="Tubby Protein, Chain A"/>
    <property type="match status" value="1"/>
</dbReference>
<dbReference type="EMBL" id="DS113849">
    <property type="protein sequence ID" value="EAX94591.1"/>
    <property type="molecule type" value="Genomic_DNA"/>
</dbReference>
<feature type="region of interest" description="Disordered" evidence="1">
    <location>
        <begin position="1"/>
        <end position="87"/>
    </location>
</feature>
<organism evidence="2 3">
    <name type="scientific">Trichomonas vaginalis (strain ATCC PRA-98 / G3)</name>
    <dbReference type="NCBI Taxonomy" id="412133"/>
    <lineage>
        <taxon>Eukaryota</taxon>
        <taxon>Metamonada</taxon>
        <taxon>Parabasalia</taxon>
        <taxon>Trichomonadida</taxon>
        <taxon>Trichomonadidae</taxon>
        <taxon>Trichomonas</taxon>
    </lineage>
</organism>
<gene>
    <name evidence="2" type="ORF">TVAG_134980</name>
</gene>